<dbReference type="InterPro" id="IPR050223">
    <property type="entry name" value="D-isomer_2-hydroxyacid_DH"/>
</dbReference>
<dbReference type="PROSITE" id="PS00671">
    <property type="entry name" value="D_2_HYDROXYACID_DH_3"/>
    <property type="match status" value="1"/>
</dbReference>
<evidence type="ECO:0000256" key="2">
    <source>
        <dbReference type="ARBA" id="ARBA00023027"/>
    </source>
</evidence>
<keyword evidence="1" id="KW-0560">Oxidoreductase</keyword>
<dbReference type="Gene3D" id="3.40.50.720">
    <property type="entry name" value="NAD(P)-binding Rossmann-like Domain"/>
    <property type="match status" value="2"/>
</dbReference>
<evidence type="ECO:0000256" key="1">
    <source>
        <dbReference type="ARBA" id="ARBA00023002"/>
    </source>
</evidence>
<dbReference type="InterPro" id="IPR036291">
    <property type="entry name" value="NAD(P)-bd_dom_sf"/>
</dbReference>
<dbReference type="InterPro" id="IPR006140">
    <property type="entry name" value="D-isomer_DH_NAD-bd"/>
</dbReference>
<keyword evidence="5" id="KW-1185">Reference proteome</keyword>
<reference evidence="4" key="1">
    <citation type="submission" date="2022-05" db="EMBL/GenBank/DDBJ databases">
        <title>Jatrophihabitans sp. SB3-54 whole genome sequence.</title>
        <authorList>
            <person name="Suh M.K."/>
            <person name="Eom M.K."/>
            <person name="Kim J.S."/>
            <person name="Kim H.S."/>
            <person name="Do H.E."/>
            <person name="Shin Y.K."/>
            <person name="Lee J.-S."/>
        </authorList>
    </citation>
    <scope>NUCLEOTIDE SEQUENCE</scope>
    <source>
        <strain evidence="4">SB3-54</strain>
    </source>
</reference>
<feature type="domain" description="D-isomer specific 2-hydroxyacid dehydrogenase NAD-binding" evidence="3">
    <location>
        <begin position="102"/>
        <end position="267"/>
    </location>
</feature>
<sequence>MTTVCVPSDDVRAALSGLAVETIIWDWNSEPPPGLDRVVFAVPPYMAGPPPAESVARLPALQVVQLLSAGYEAWPPMLRPGVVLCNGRGIHGGSTAELAVGGLIAVLRELPKFAELQRQGSWQPDRTDGLDGKRVLVLGVGDIGSRVVTAVAAFGAHVTQVGRTARAGVLSMDAVPSLLADQDVVVLALPYSAATHHLVDAAFLAALPDGAVVVNVARGAVVDTDALTAELSARRLRAFLDVTDPEPLPAGHPLWRVPNLLLTPHIGGGTARWLDRAHALLREQVGRFVAGEPLRNVVG</sequence>
<accession>A0ABY7JZA0</accession>
<dbReference type="Pfam" id="PF02826">
    <property type="entry name" value="2-Hacid_dh_C"/>
    <property type="match status" value="1"/>
</dbReference>
<dbReference type="PANTHER" id="PTHR10996:SF178">
    <property type="entry name" value="2-HYDROXYACID DEHYDROGENASE YGL185C-RELATED"/>
    <property type="match status" value="1"/>
</dbReference>
<dbReference type="InterPro" id="IPR029753">
    <property type="entry name" value="D-isomer_DH_CS"/>
</dbReference>
<protein>
    <submittedName>
        <fullName evidence="4">2-hydroxyacid dehydrogenase</fullName>
    </submittedName>
</protein>
<evidence type="ECO:0000313" key="5">
    <source>
        <dbReference type="Proteomes" id="UP001164693"/>
    </source>
</evidence>
<proteinExistence type="predicted"/>
<evidence type="ECO:0000259" key="3">
    <source>
        <dbReference type="Pfam" id="PF02826"/>
    </source>
</evidence>
<dbReference type="PANTHER" id="PTHR10996">
    <property type="entry name" value="2-HYDROXYACID DEHYDROGENASE-RELATED"/>
    <property type="match status" value="1"/>
</dbReference>
<organism evidence="4 5">
    <name type="scientific">Jatrophihabitans cynanchi</name>
    <dbReference type="NCBI Taxonomy" id="2944128"/>
    <lineage>
        <taxon>Bacteria</taxon>
        <taxon>Bacillati</taxon>
        <taxon>Actinomycetota</taxon>
        <taxon>Actinomycetes</taxon>
        <taxon>Jatrophihabitantales</taxon>
        <taxon>Jatrophihabitantaceae</taxon>
        <taxon>Jatrophihabitans</taxon>
    </lineage>
</organism>
<evidence type="ECO:0000313" key="4">
    <source>
        <dbReference type="EMBL" id="WAX57897.1"/>
    </source>
</evidence>
<keyword evidence="2" id="KW-0520">NAD</keyword>
<gene>
    <name evidence="4" type="ORF">M6B22_03815</name>
</gene>
<dbReference type="CDD" id="cd12166">
    <property type="entry name" value="2-Hacid_dh_7"/>
    <property type="match status" value="1"/>
</dbReference>
<dbReference type="RefSeq" id="WP_269444446.1">
    <property type="nucleotide sequence ID" value="NZ_CP097463.1"/>
</dbReference>
<dbReference type="SUPFAM" id="SSF51735">
    <property type="entry name" value="NAD(P)-binding Rossmann-fold domains"/>
    <property type="match status" value="1"/>
</dbReference>
<dbReference type="EMBL" id="CP097463">
    <property type="protein sequence ID" value="WAX57897.1"/>
    <property type="molecule type" value="Genomic_DNA"/>
</dbReference>
<name>A0ABY7JZA0_9ACTN</name>
<dbReference type="Proteomes" id="UP001164693">
    <property type="component" value="Chromosome"/>
</dbReference>